<evidence type="ECO:0000256" key="4">
    <source>
        <dbReference type="ARBA" id="ARBA00022730"/>
    </source>
</evidence>
<name>A0ABU5QLG1_9BACT</name>
<dbReference type="EMBL" id="JAYFUL010000008">
    <property type="protein sequence ID" value="MEA5257539.1"/>
    <property type="molecule type" value="Genomic_DNA"/>
</dbReference>
<protein>
    <recommendedName>
        <fullName evidence="10">Small ribosomal subunit biogenesis GTPase RsgA</fullName>
        <ecNumber evidence="10">3.6.1.-</ecNumber>
    </recommendedName>
</protein>
<dbReference type="SUPFAM" id="SSF50249">
    <property type="entry name" value="Nucleic acid-binding proteins"/>
    <property type="match status" value="1"/>
</dbReference>
<dbReference type="InterPro" id="IPR010914">
    <property type="entry name" value="RsgA_GTPase_dom"/>
</dbReference>
<reference evidence="13 14" key="1">
    <citation type="submission" date="2023-12" db="EMBL/GenBank/DDBJ databases">
        <title>Novel species of the genus Arcicella isolated from rivers.</title>
        <authorList>
            <person name="Lu H."/>
        </authorList>
    </citation>
    <scope>NUCLEOTIDE SEQUENCE [LARGE SCALE GENOMIC DNA]</scope>
    <source>
        <strain evidence="13 14">LMG 21963</strain>
    </source>
</reference>
<dbReference type="PANTHER" id="PTHR32120:SF11">
    <property type="entry name" value="SMALL RIBOSOMAL SUBUNIT BIOGENESIS GTPASE RSGA 1, MITOCHONDRIAL-RELATED"/>
    <property type="match status" value="1"/>
</dbReference>
<comment type="subcellular location">
    <subcellularLocation>
        <location evidence="10">Cytoplasm</location>
    </subcellularLocation>
</comment>
<evidence type="ECO:0000256" key="3">
    <source>
        <dbReference type="ARBA" id="ARBA00022723"/>
    </source>
</evidence>
<keyword evidence="8 10" id="KW-0694">RNA-binding</keyword>
<dbReference type="NCBIfam" id="TIGR00157">
    <property type="entry name" value="ribosome small subunit-dependent GTPase A"/>
    <property type="match status" value="1"/>
</dbReference>
<comment type="similarity">
    <text evidence="10">Belongs to the TRAFAC class YlqF/YawG GTPase family. RsgA subfamily.</text>
</comment>
<evidence type="ECO:0000256" key="5">
    <source>
        <dbReference type="ARBA" id="ARBA00022741"/>
    </source>
</evidence>
<feature type="binding site" evidence="10">
    <location>
        <begin position="128"/>
        <end position="131"/>
    </location>
    <ligand>
        <name>GTP</name>
        <dbReference type="ChEBI" id="CHEBI:37565"/>
    </ligand>
</feature>
<proteinExistence type="inferred from homology"/>
<dbReference type="Gene3D" id="3.40.50.300">
    <property type="entry name" value="P-loop containing nucleotide triphosphate hydrolases"/>
    <property type="match status" value="1"/>
</dbReference>
<dbReference type="InterPro" id="IPR030378">
    <property type="entry name" value="G_CP_dom"/>
</dbReference>
<accession>A0ABU5QLG1</accession>
<gene>
    <name evidence="10 13" type="primary">rsgA</name>
    <name evidence="13" type="ORF">VB264_07080</name>
</gene>
<dbReference type="InterPro" id="IPR031944">
    <property type="entry name" value="RsgA_N"/>
</dbReference>
<dbReference type="InterPro" id="IPR012340">
    <property type="entry name" value="NA-bd_OB-fold"/>
</dbReference>
<feature type="binding site" evidence="10">
    <location>
        <position position="269"/>
    </location>
    <ligand>
        <name>Zn(2+)</name>
        <dbReference type="ChEBI" id="CHEBI:29105"/>
    </ligand>
</feature>
<evidence type="ECO:0000256" key="6">
    <source>
        <dbReference type="ARBA" id="ARBA00022801"/>
    </source>
</evidence>
<keyword evidence="9 10" id="KW-0342">GTP-binding</keyword>
<dbReference type="EC" id="3.6.1.-" evidence="10"/>
<comment type="function">
    <text evidence="10">One of several proteins that assist in the late maturation steps of the functional core of the 30S ribosomal subunit. Helps release RbfA from mature subunits. May play a role in the assembly of ribosomal proteins into the subunit. Circularly permuted GTPase that catalyzes slow GTP hydrolysis, GTPase activity is stimulated by the 30S ribosomal subunit.</text>
</comment>
<dbReference type="HAMAP" id="MF_01820">
    <property type="entry name" value="GTPase_RsgA"/>
    <property type="match status" value="1"/>
</dbReference>
<dbReference type="RefSeq" id="WP_323247989.1">
    <property type="nucleotide sequence ID" value="NZ_JAYFUL010000008.1"/>
</dbReference>
<dbReference type="InterPro" id="IPR027417">
    <property type="entry name" value="P-loop_NTPase"/>
</dbReference>
<feature type="domain" description="EngC GTPase" evidence="11">
    <location>
        <begin position="88"/>
        <end position="238"/>
    </location>
</feature>
<dbReference type="Proteomes" id="UP001304671">
    <property type="component" value="Unassembled WGS sequence"/>
</dbReference>
<feature type="binding site" evidence="10">
    <location>
        <position position="271"/>
    </location>
    <ligand>
        <name>Zn(2+)</name>
        <dbReference type="ChEBI" id="CHEBI:29105"/>
    </ligand>
</feature>
<evidence type="ECO:0000259" key="12">
    <source>
        <dbReference type="PROSITE" id="PS51721"/>
    </source>
</evidence>
<dbReference type="PANTHER" id="PTHR32120">
    <property type="entry name" value="SMALL RIBOSOMAL SUBUNIT BIOGENESIS GTPASE RSGA"/>
    <property type="match status" value="1"/>
</dbReference>
<dbReference type="CDD" id="cd04466">
    <property type="entry name" value="S1_YloQ_GTPase"/>
    <property type="match status" value="1"/>
</dbReference>
<dbReference type="Gene3D" id="2.40.50.140">
    <property type="entry name" value="Nucleic acid-binding proteins"/>
    <property type="match status" value="1"/>
</dbReference>
<keyword evidence="4 10" id="KW-0699">rRNA-binding</keyword>
<evidence type="ECO:0000256" key="9">
    <source>
        <dbReference type="ARBA" id="ARBA00023134"/>
    </source>
</evidence>
<comment type="cofactor">
    <cofactor evidence="10">
        <name>Zn(2+)</name>
        <dbReference type="ChEBI" id="CHEBI:29105"/>
    </cofactor>
    <text evidence="10">Binds 1 zinc ion per subunit.</text>
</comment>
<keyword evidence="7 10" id="KW-0862">Zinc</keyword>
<evidence type="ECO:0000256" key="2">
    <source>
        <dbReference type="ARBA" id="ARBA00022517"/>
    </source>
</evidence>
<keyword evidence="6 10" id="KW-0378">Hydrolase</keyword>
<keyword evidence="3 10" id="KW-0479">Metal-binding</keyword>
<evidence type="ECO:0000256" key="1">
    <source>
        <dbReference type="ARBA" id="ARBA00022490"/>
    </source>
</evidence>
<evidence type="ECO:0000256" key="8">
    <source>
        <dbReference type="ARBA" id="ARBA00022884"/>
    </source>
</evidence>
<keyword evidence="5 10" id="KW-0547">Nucleotide-binding</keyword>
<evidence type="ECO:0000256" key="7">
    <source>
        <dbReference type="ARBA" id="ARBA00022833"/>
    </source>
</evidence>
<dbReference type="CDD" id="cd01854">
    <property type="entry name" value="YjeQ_EngC"/>
    <property type="match status" value="1"/>
</dbReference>
<comment type="subunit">
    <text evidence="10">Monomer. Associates with 30S ribosomal subunit, binds 16S rRNA.</text>
</comment>
<dbReference type="Gene3D" id="1.10.40.50">
    <property type="entry name" value="Probable gtpase engc, domain 3"/>
    <property type="match status" value="1"/>
</dbReference>
<dbReference type="Pfam" id="PF03193">
    <property type="entry name" value="RsgA_GTPase"/>
    <property type="match status" value="1"/>
</dbReference>
<feature type="domain" description="CP-type G" evidence="12">
    <location>
        <begin position="78"/>
        <end position="240"/>
    </location>
</feature>
<feature type="binding site" evidence="10">
    <location>
        <position position="277"/>
    </location>
    <ligand>
        <name>Zn(2+)</name>
        <dbReference type="ChEBI" id="CHEBI:29105"/>
    </ligand>
</feature>
<dbReference type="Pfam" id="PF16745">
    <property type="entry name" value="RsgA_N"/>
    <property type="match status" value="1"/>
</dbReference>
<comment type="caution">
    <text evidence="13">The sequence shown here is derived from an EMBL/GenBank/DDBJ whole genome shotgun (WGS) entry which is preliminary data.</text>
</comment>
<evidence type="ECO:0000256" key="10">
    <source>
        <dbReference type="HAMAP-Rule" id="MF_01820"/>
    </source>
</evidence>
<dbReference type="PROSITE" id="PS51721">
    <property type="entry name" value="G_CP"/>
    <property type="match status" value="1"/>
</dbReference>
<evidence type="ECO:0000259" key="11">
    <source>
        <dbReference type="PROSITE" id="PS50936"/>
    </source>
</evidence>
<dbReference type="PROSITE" id="PS50936">
    <property type="entry name" value="ENGC_GTPASE"/>
    <property type="match status" value="1"/>
</dbReference>
<keyword evidence="14" id="KW-1185">Reference proteome</keyword>
<feature type="binding site" evidence="10">
    <location>
        <position position="264"/>
    </location>
    <ligand>
        <name>Zn(2+)</name>
        <dbReference type="ChEBI" id="CHEBI:29105"/>
    </ligand>
</feature>
<evidence type="ECO:0000313" key="14">
    <source>
        <dbReference type="Proteomes" id="UP001304671"/>
    </source>
</evidence>
<dbReference type="SUPFAM" id="SSF52540">
    <property type="entry name" value="P-loop containing nucleoside triphosphate hydrolases"/>
    <property type="match status" value="1"/>
</dbReference>
<organism evidence="13 14">
    <name type="scientific">Arcicella aquatica</name>
    <dbReference type="NCBI Taxonomy" id="217141"/>
    <lineage>
        <taxon>Bacteria</taxon>
        <taxon>Pseudomonadati</taxon>
        <taxon>Bacteroidota</taxon>
        <taxon>Cytophagia</taxon>
        <taxon>Cytophagales</taxon>
        <taxon>Flectobacillaceae</taxon>
        <taxon>Arcicella</taxon>
    </lineage>
</organism>
<dbReference type="InterPro" id="IPR004881">
    <property type="entry name" value="Ribosome_biogen_GTPase_RsgA"/>
</dbReference>
<keyword evidence="2 10" id="KW-0690">Ribosome biogenesis</keyword>
<evidence type="ECO:0000313" key="13">
    <source>
        <dbReference type="EMBL" id="MEA5257539.1"/>
    </source>
</evidence>
<feature type="binding site" evidence="10">
    <location>
        <begin position="182"/>
        <end position="190"/>
    </location>
    <ligand>
        <name>GTP</name>
        <dbReference type="ChEBI" id="CHEBI:37565"/>
    </ligand>
</feature>
<sequence length="307" mass="34478">MKGLVLRSTGSWYEVLDENKHVWQCRLKGKFKIQGLKTSNPIAVGDRVEFEIEDKTENMATIFKIGARENYIIRKSVHKTAHGHILAANLDQAVIIVTLNYPRTSLGFIDRFLVSAESFRIPTTIVFNKIDLLSEEEKDYLADLAAMYEEIGYPCVFTSAVGNIGIKTFNDILKDKISLVSGHSGVGKSTLVNQIAPTLDLKTTEISTFANKGVHTTTFATMFELEENTFIIDTPGIKELGLIDIDKQELSHFFPEMRALLGQCKYHNCKHINEPKCAVLEAVAEGTIAESRYNSYLSMMSDDDNRR</sequence>
<keyword evidence="1 10" id="KW-0963">Cytoplasm</keyword>